<proteinExistence type="predicted"/>
<accession>A0A3M0J318</accession>
<reference evidence="3 4" key="1">
    <citation type="submission" date="2018-07" db="EMBL/GenBank/DDBJ databases">
        <title>A high quality draft genome assembly of the barn swallow (H. rustica rustica).</title>
        <authorList>
            <person name="Formenti G."/>
            <person name="Chiara M."/>
            <person name="Poveda L."/>
            <person name="Francoijs K.-J."/>
            <person name="Bonisoli-Alquati A."/>
            <person name="Canova L."/>
            <person name="Gianfranceschi L."/>
            <person name="Horner D.S."/>
            <person name="Saino N."/>
        </authorList>
    </citation>
    <scope>NUCLEOTIDE SEQUENCE [LARGE SCALE GENOMIC DNA]</scope>
    <source>
        <strain evidence="3">Chelidonia</strain>
        <tissue evidence="3">Blood</tissue>
    </source>
</reference>
<evidence type="ECO:0000256" key="1">
    <source>
        <dbReference type="SAM" id="Coils"/>
    </source>
</evidence>
<name>A0A3M0J318_HIRRU</name>
<feature type="region of interest" description="Disordered" evidence="2">
    <location>
        <begin position="127"/>
        <end position="161"/>
    </location>
</feature>
<comment type="caution">
    <text evidence="3">The sequence shown here is derived from an EMBL/GenBank/DDBJ whole genome shotgun (WGS) entry which is preliminary data.</text>
</comment>
<dbReference type="Proteomes" id="UP000269221">
    <property type="component" value="Unassembled WGS sequence"/>
</dbReference>
<dbReference type="EMBL" id="QRBI01000185">
    <property type="protein sequence ID" value="RMB95457.1"/>
    <property type="molecule type" value="Genomic_DNA"/>
</dbReference>
<keyword evidence="4" id="KW-1185">Reference proteome</keyword>
<protein>
    <submittedName>
        <fullName evidence="3">Uncharacterized protein</fullName>
    </submittedName>
</protein>
<evidence type="ECO:0000313" key="3">
    <source>
        <dbReference type="EMBL" id="RMB95457.1"/>
    </source>
</evidence>
<evidence type="ECO:0000313" key="4">
    <source>
        <dbReference type="Proteomes" id="UP000269221"/>
    </source>
</evidence>
<gene>
    <name evidence="3" type="ORF">DUI87_28080</name>
</gene>
<sequence length="226" mass="25062">MSHAQEWDSGDVHQDDCPGFAWKRVDLKRLMKSFRLEITQLEEQKVDEASQPSTPWSPEGGRFYSSSRFQTRAQIPAWILVAEMSGVDAVADILLVSAPLVTISRDAALPARLFDPQLDQECGKIPQATSGSIPSQPILREGEPGWCPASRPGHHDDGIARDSERETLRKPLELERNLDNYHPSLLLSPGTAVEGQGDAGSDVTRPRHRRNSGGWRLAVPPVSRRE</sequence>
<feature type="coiled-coil region" evidence="1">
    <location>
        <begin position="24"/>
        <end position="51"/>
    </location>
</feature>
<organism evidence="3 4">
    <name type="scientific">Hirundo rustica rustica</name>
    <dbReference type="NCBI Taxonomy" id="333673"/>
    <lineage>
        <taxon>Eukaryota</taxon>
        <taxon>Metazoa</taxon>
        <taxon>Chordata</taxon>
        <taxon>Craniata</taxon>
        <taxon>Vertebrata</taxon>
        <taxon>Euteleostomi</taxon>
        <taxon>Archelosauria</taxon>
        <taxon>Archosauria</taxon>
        <taxon>Dinosauria</taxon>
        <taxon>Saurischia</taxon>
        <taxon>Theropoda</taxon>
        <taxon>Coelurosauria</taxon>
        <taxon>Aves</taxon>
        <taxon>Neognathae</taxon>
        <taxon>Neoaves</taxon>
        <taxon>Telluraves</taxon>
        <taxon>Australaves</taxon>
        <taxon>Passeriformes</taxon>
        <taxon>Sylvioidea</taxon>
        <taxon>Hirundinidae</taxon>
        <taxon>Hirundo</taxon>
    </lineage>
</organism>
<evidence type="ECO:0000256" key="2">
    <source>
        <dbReference type="SAM" id="MobiDB-lite"/>
    </source>
</evidence>
<dbReference type="AlphaFoldDB" id="A0A3M0J318"/>
<keyword evidence="1" id="KW-0175">Coiled coil</keyword>
<feature type="region of interest" description="Disordered" evidence="2">
    <location>
        <begin position="179"/>
        <end position="226"/>
    </location>
</feature>
<dbReference type="OrthoDB" id="10564352at2759"/>